<accession>A0A8X8BTY0</accession>
<dbReference type="SMART" id="SM00084">
    <property type="entry name" value="NMU"/>
    <property type="match status" value="1"/>
</dbReference>
<feature type="signal peptide" evidence="5">
    <location>
        <begin position="1"/>
        <end position="41"/>
    </location>
</feature>
<comment type="similarity">
    <text evidence="2">Belongs to the NmU family.</text>
</comment>
<evidence type="ECO:0000256" key="5">
    <source>
        <dbReference type="SAM" id="SignalP"/>
    </source>
</evidence>
<feature type="chain" id="PRO_5036446228" evidence="5">
    <location>
        <begin position="42"/>
        <end position="136"/>
    </location>
</feature>
<dbReference type="Pfam" id="PF02070">
    <property type="entry name" value="NMU"/>
    <property type="match status" value="1"/>
</dbReference>
<feature type="domain" description="Neuromedin U C-terminal" evidence="6">
    <location>
        <begin position="105"/>
        <end position="128"/>
    </location>
</feature>
<comment type="caution">
    <text evidence="7">The sequence shown here is derived from an EMBL/GenBank/DDBJ whole genome shotgun (WGS) entry which is preliminary data.</text>
</comment>
<proteinExistence type="inferred from homology"/>
<dbReference type="PROSITE" id="PS00967">
    <property type="entry name" value="NMU"/>
    <property type="match status" value="1"/>
</dbReference>
<feature type="non-terminal residue" evidence="7">
    <location>
        <position position="1"/>
    </location>
</feature>
<keyword evidence="4" id="KW-0027">Amidation</keyword>
<reference evidence="7 8" key="1">
    <citation type="journal article" date="2021" name="Cell">
        <title>Tracing the genetic footprints of vertebrate landing in non-teleost ray-finned fishes.</title>
        <authorList>
            <person name="Bi X."/>
            <person name="Wang K."/>
            <person name="Yang L."/>
            <person name="Pan H."/>
            <person name="Jiang H."/>
            <person name="Wei Q."/>
            <person name="Fang M."/>
            <person name="Yu H."/>
            <person name="Zhu C."/>
            <person name="Cai Y."/>
            <person name="He Y."/>
            <person name="Gan X."/>
            <person name="Zeng H."/>
            <person name="Yu D."/>
            <person name="Zhu Y."/>
            <person name="Jiang H."/>
            <person name="Qiu Q."/>
            <person name="Yang H."/>
            <person name="Zhang Y.E."/>
            <person name="Wang W."/>
            <person name="Zhu M."/>
            <person name="He S."/>
            <person name="Zhang G."/>
        </authorList>
    </citation>
    <scope>NUCLEOTIDE SEQUENCE [LARGE SCALE GENOMIC DNA]</scope>
    <source>
        <strain evidence="7">Bchr_013</strain>
    </source>
</reference>
<dbReference type="EMBL" id="JAATIS010001721">
    <property type="protein sequence ID" value="KAG2466231.1"/>
    <property type="molecule type" value="Genomic_DNA"/>
</dbReference>
<dbReference type="GO" id="GO:0042922">
    <property type="term" value="F:neuromedin U receptor binding"/>
    <property type="evidence" value="ECO:0007669"/>
    <property type="project" value="InterPro"/>
</dbReference>
<keyword evidence="3" id="KW-0964">Secreted</keyword>
<dbReference type="PANTHER" id="PTHR15390">
    <property type="entry name" value="NEUROMEDIN-U"/>
    <property type="match status" value="1"/>
</dbReference>
<keyword evidence="5" id="KW-0732">Signal</keyword>
<dbReference type="PANTHER" id="PTHR15390:SF0">
    <property type="entry name" value="NEUROMEDIN-U"/>
    <property type="match status" value="1"/>
</dbReference>
<feature type="non-terminal residue" evidence="7">
    <location>
        <position position="136"/>
    </location>
</feature>
<gene>
    <name evidence="7" type="primary">Nmu</name>
    <name evidence="7" type="ORF">GTO96_0016485</name>
</gene>
<dbReference type="GeneID" id="120527453"/>
<evidence type="ECO:0000313" key="7">
    <source>
        <dbReference type="EMBL" id="KAG2466231.1"/>
    </source>
</evidence>
<evidence type="ECO:0000256" key="2">
    <source>
        <dbReference type="ARBA" id="ARBA00009957"/>
    </source>
</evidence>
<evidence type="ECO:0000256" key="1">
    <source>
        <dbReference type="ARBA" id="ARBA00004613"/>
    </source>
</evidence>
<dbReference type="Proteomes" id="UP000886611">
    <property type="component" value="Unassembled WGS sequence"/>
</dbReference>
<dbReference type="GO" id="GO:0006940">
    <property type="term" value="P:regulation of smooth muscle contraction"/>
    <property type="evidence" value="ECO:0007669"/>
    <property type="project" value="InterPro"/>
</dbReference>
<protein>
    <submittedName>
        <fullName evidence="7">NMU protein</fullName>
    </submittedName>
</protein>
<dbReference type="GO" id="GO:0005576">
    <property type="term" value="C:extracellular region"/>
    <property type="evidence" value="ECO:0007669"/>
    <property type="project" value="UniProtKB-SubCell"/>
</dbReference>
<keyword evidence="8" id="KW-1185">Reference proteome</keyword>
<sequence>MLSFSPCQHRYVESRGGRSPQCTLTFAALLLLVSALPACRGVPVLSPQGLQGEQEMQDWNEIEDVCSSFLSVDSQSQASSALDELCYLLMGIVHKTQDTKPKDHAKRDDLQGPAGIQSRGYFLFRPRNGRRSTVLS</sequence>
<comment type="subcellular location">
    <subcellularLocation>
        <location evidence="1">Secreted</location>
    </subcellularLocation>
</comment>
<dbReference type="InterPro" id="IPR008200">
    <property type="entry name" value="NMU_C"/>
</dbReference>
<evidence type="ECO:0000256" key="3">
    <source>
        <dbReference type="ARBA" id="ARBA00022525"/>
    </source>
</evidence>
<dbReference type="InterPro" id="IPR018070">
    <property type="entry name" value="Neuromedin-U_amidation-site"/>
</dbReference>
<evidence type="ECO:0000313" key="8">
    <source>
        <dbReference type="Proteomes" id="UP000886611"/>
    </source>
</evidence>
<dbReference type="AlphaFoldDB" id="A0A8X8BTY0"/>
<dbReference type="InterPro" id="IPR042384">
    <property type="entry name" value="NMU"/>
</dbReference>
<evidence type="ECO:0000259" key="6">
    <source>
        <dbReference type="SMART" id="SM00084"/>
    </source>
</evidence>
<evidence type="ECO:0000256" key="4">
    <source>
        <dbReference type="ARBA" id="ARBA00022815"/>
    </source>
</evidence>
<dbReference type="RefSeq" id="XP_039606809.1">
    <property type="nucleotide sequence ID" value="XM_039750875.1"/>
</dbReference>
<organism evidence="7 8">
    <name type="scientific">Polypterus senegalus</name>
    <name type="common">Senegal bichir</name>
    <dbReference type="NCBI Taxonomy" id="55291"/>
    <lineage>
        <taxon>Eukaryota</taxon>
        <taxon>Metazoa</taxon>
        <taxon>Chordata</taxon>
        <taxon>Craniata</taxon>
        <taxon>Vertebrata</taxon>
        <taxon>Euteleostomi</taxon>
        <taxon>Actinopterygii</taxon>
        <taxon>Polypteriformes</taxon>
        <taxon>Polypteridae</taxon>
        <taxon>Polypterus</taxon>
    </lineage>
</organism>
<name>A0A8X8BTY0_POLSE</name>